<evidence type="ECO:0000259" key="2">
    <source>
        <dbReference type="Pfam" id="PF16508"/>
    </source>
</evidence>
<dbReference type="Proteomes" id="UP000094527">
    <property type="component" value="Unassembled WGS sequence"/>
</dbReference>
<dbReference type="GO" id="GO:0007095">
    <property type="term" value="P:mitotic G2 DNA damage checkpoint signaling"/>
    <property type="evidence" value="ECO:0007669"/>
    <property type="project" value="InterPro"/>
</dbReference>
<dbReference type="CDD" id="cd17741">
    <property type="entry name" value="BRCT_nibrin"/>
    <property type="match status" value="1"/>
</dbReference>
<sequence>MLQLTSTKRPVEVSYPLLAGRAYIVGQKIGDITFPNDETIMRFHAELEVEHPLGNLVDPNLTPTLDVTDIGSNAGIFATEVNIRRKFAVAHSQKVTLSIGDLICFGTTTGENEFRVNYMSLVVVPSSSVDISLDFKNRIAQLGGYFMKKWNARATHLVMDEITLTVKVVAALLAAKPIVTPAYITELLVAYAKADNPERELPNPKNFLPPVAVYKIRDPSKKFNDAVFYPNTARTMLLIGKTFLFGSKQHLKSLKSAITAGGGNAQLLVDATEMNILSGDYIIMGHPKDIEKAEENPTVRILIDVYKSLNKRFVRDEELGWAALSSSIEKFCNPDFRNQNAQTVPNQYRMETIE</sequence>
<dbReference type="AlphaFoldDB" id="A0A1D2MQA3"/>
<dbReference type="InterPro" id="IPR036420">
    <property type="entry name" value="BRCT_dom_sf"/>
</dbReference>
<evidence type="ECO:0000313" key="3">
    <source>
        <dbReference type="EMBL" id="ODM94935.1"/>
    </source>
</evidence>
<organism evidence="3 4">
    <name type="scientific">Orchesella cincta</name>
    <name type="common">Springtail</name>
    <name type="synonym">Podura cincta</name>
    <dbReference type="NCBI Taxonomy" id="48709"/>
    <lineage>
        <taxon>Eukaryota</taxon>
        <taxon>Metazoa</taxon>
        <taxon>Ecdysozoa</taxon>
        <taxon>Arthropoda</taxon>
        <taxon>Hexapoda</taxon>
        <taxon>Collembola</taxon>
        <taxon>Entomobryomorpha</taxon>
        <taxon>Entomobryoidea</taxon>
        <taxon>Orchesellidae</taxon>
        <taxon>Orchesellinae</taxon>
        <taxon>Orchesella</taxon>
    </lineage>
</organism>
<dbReference type="CDD" id="cd22667">
    <property type="entry name" value="FHA_NBN"/>
    <property type="match status" value="1"/>
</dbReference>
<dbReference type="Gene3D" id="3.40.50.10980">
    <property type="entry name" value="Nibrin, BRCT2 domain"/>
    <property type="match status" value="1"/>
</dbReference>
<dbReference type="Pfam" id="PF16508">
    <property type="entry name" value="NIBRIN_BRCT_II"/>
    <property type="match status" value="1"/>
</dbReference>
<dbReference type="InterPro" id="IPR032429">
    <property type="entry name" value="Nibrin_BRCT2"/>
</dbReference>
<evidence type="ECO:0000313" key="4">
    <source>
        <dbReference type="Proteomes" id="UP000094527"/>
    </source>
</evidence>
<gene>
    <name evidence="3" type="ORF">Ocin01_11741</name>
</gene>
<keyword evidence="4" id="KW-1185">Reference proteome</keyword>
<protein>
    <submittedName>
        <fullName evidence="3">Nibrin</fullName>
    </submittedName>
</protein>
<dbReference type="OrthoDB" id="552194at2759"/>
<dbReference type="EMBL" id="LJIJ01000732">
    <property type="protein sequence ID" value="ODM94935.1"/>
    <property type="molecule type" value="Genomic_DNA"/>
</dbReference>
<dbReference type="GO" id="GO:0000724">
    <property type="term" value="P:double-strand break repair via homologous recombination"/>
    <property type="evidence" value="ECO:0007669"/>
    <property type="project" value="TreeGrafter"/>
</dbReference>
<dbReference type="STRING" id="48709.A0A1D2MQA3"/>
<dbReference type="PANTHER" id="PTHR12162">
    <property type="entry name" value="NIBRIN-RELATED"/>
    <property type="match status" value="1"/>
</dbReference>
<dbReference type="Gene3D" id="2.60.200.20">
    <property type="match status" value="1"/>
</dbReference>
<dbReference type="InterPro" id="IPR008984">
    <property type="entry name" value="SMAD_FHA_dom_sf"/>
</dbReference>
<feature type="domain" description="BRCT" evidence="1">
    <location>
        <begin position="134"/>
        <end position="188"/>
    </location>
</feature>
<comment type="caution">
    <text evidence="3">The sequence shown here is derived from an EMBL/GenBank/DDBJ whole genome shotgun (WGS) entry which is preliminary data.</text>
</comment>
<dbReference type="InterPro" id="IPR043014">
    <property type="entry name" value="Nibrin_BRCT2_sf"/>
</dbReference>
<evidence type="ECO:0000259" key="1">
    <source>
        <dbReference type="Pfam" id="PF00533"/>
    </source>
</evidence>
<proteinExistence type="predicted"/>
<dbReference type="GO" id="GO:0003684">
    <property type="term" value="F:damaged DNA binding"/>
    <property type="evidence" value="ECO:0007669"/>
    <property type="project" value="TreeGrafter"/>
</dbReference>
<dbReference type="Gene3D" id="3.40.50.10190">
    <property type="entry name" value="BRCT domain"/>
    <property type="match status" value="1"/>
</dbReference>
<dbReference type="PANTHER" id="PTHR12162:SF0">
    <property type="entry name" value="NIBRIN"/>
    <property type="match status" value="1"/>
</dbReference>
<dbReference type="InterPro" id="IPR040227">
    <property type="entry name" value="Nibrin-rel"/>
</dbReference>
<reference evidence="3 4" key="1">
    <citation type="journal article" date="2016" name="Genome Biol. Evol.">
        <title>Gene Family Evolution Reflects Adaptation to Soil Environmental Stressors in the Genome of the Collembolan Orchesella cincta.</title>
        <authorList>
            <person name="Faddeeva-Vakhrusheva A."/>
            <person name="Derks M.F."/>
            <person name="Anvar S.Y."/>
            <person name="Agamennone V."/>
            <person name="Suring W."/>
            <person name="Smit S."/>
            <person name="van Straalen N.M."/>
            <person name="Roelofs D."/>
        </authorList>
    </citation>
    <scope>NUCLEOTIDE SEQUENCE [LARGE SCALE GENOMIC DNA]</scope>
    <source>
        <tissue evidence="3">Mixed pool</tissue>
    </source>
</reference>
<dbReference type="SUPFAM" id="SSF49879">
    <property type="entry name" value="SMAD/FHA domain"/>
    <property type="match status" value="1"/>
</dbReference>
<name>A0A1D2MQA3_ORCCI</name>
<dbReference type="SUPFAM" id="SSF52113">
    <property type="entry name" value="BRCT domain"/>
    <property type="match status" value="1"/>
</dbReference>
<dbReference type="InterPro" id="IPR001357">
    <property type="entry name" value="BRCT_dom"/>
</dbReference>
<accession>A0A1D2MQA3</accession>
<dbReference type="OMA" id="LWGDDMV"/>
<dbReference type="GO" id="GO:0030870">
    <property type="term" value="C:Mre11 complex"/>
    <property type="evidence" value="ECO:0007669"/>
    <property type="project" value="InterPro"/>
</dbReference>
<feature type="domain" description="Nibrin second BRCT" evidence="2">
    <location>
        <begin position="233"/>
        <end position="334"/>
    </location>
</feature>
<dbReference type="Pfam" id="PF00533">
    <property type="entry name" value="BRCT"/>
    <property type="match status" value="1"/>
</dbReference>